<evidence type="ECO:0000256" key="6">
    <source>
        <dbReference type="ARBA" id="ARBA00034138"/>
    </source>
</evidence>
<gene>
    <name evidence="10" type="ordered locus">Kole_1584</name>
</gene>
<dbReference type="AlphaFoldDB" id="C5CF05"/>
<keyword evidence="11" id="KW-1185">Reference proteome</keyword>
<comment type="similarity">
    <text evidence="2">Belongs to the Orn/Lys/Arg decarboxylase class-II family.</text>
</comment>
<keyword evidence="3 8" id="KW-0663">Pyridoxal phosphate</keyword>
<dbReference type="PROSITE" id="PS00878">
    <property type="entry name" value="ODR_DC_2_1"/>
    <property type="match status" value="1"/>
</dbReference>
<dbReference type="FunFam" id="3.20.20.10:FF:000008">
    <property type="entry name" value="Ornithine decarboxylase"/>
    <property type="match status" value="1"/>
</dbReference>
<evidence type="ECO:0000256" key="4">
    <source>
        <dbReference type="ARBA" id="ARBA00023239"/>
    </source>
</evidence>
<reference evidence="10 11" key="2">
    <citation type="journal article" date="2011" name="J. Bacteriol.">
        <title>Genome Sequence of Kosmotoga olearia Strain TBF 19.5.1, a Thermophilic Bacterium with a Wide Growth Temperature Range, Isolated from the Troll B Oil Platform in the North Sea.</title>
        <authorList>
            <person name="Swithers K.S."/>
            <person name="Dipippo J.L."/>
            <person name="Bruce D.C."/>
            <person name="Detter C."/>
            <person name="Tapia R."/>
            <person name="Han S."/>
            <person name="Goodwin L.A."/>
            <person name="Han J."/>
            <person name="Woyke T."/>
            <person name="Pitluck S."/>
            <person name="Pennacchio L."/>
            <person name="Nolan M."/>
            <person name="Mikhailova N."/>
            <person name="Land M.L."/>
            <person name="Nesbo C.L."/>
            <person name="Gogarten J.P."/>
            <person name="Noll K.M."/>
        </authorList>
    </citation>
    <scope>NUCLEOTIDE SEQUENCE [LARGE SCALE GENOMIC DNA]</scope>
    <source>
        <strain evidence="11">ATCC BAA-1733 / DSM 21960 / TBF 19.5.1</strain>
    </source>
</reference>
<dbReference type="GO" id="GO:0004586">
    <property type="term" value="F:ornithine decarboxylase activity"/>
    <property type="evidence" value="ECO:0007669"/>
    <property type="project" value="UniProtKB-EC"/>
</dbReference>
<dbReference type="OrthoDB" id="9802241at2"/>
<dbReference type="InterPro" id="IPR002433">
    <property type="entry name" value="Orn_de-COase"/>
</dbReference>
<dbReference type="EC" id="4.1.1.17" evidence="6"/>
<dbReference type="InterPro" id="IPR009006">
    <property type="entry name" value="Ala_racemase/Decarboxylase_C"/>
</dbReference>
<dbReference type="STRING" id="521045.Kole_1584"/>
<evidence type="ECO:0000256" key="3">
    <source>
        <dbReference type="ARBA" id="ARBA00022898"/>
    </source>
</evidence>
<feature type="domain" description="Orn/DAP/Arg decarboxylase 2 N-terminal" evidence="9">
    <location>
        <begin position="26"/>
        <end position="259"/>
    </location>
</feature>
<evidence type="ECO:0000256" key="2">
    <source>
        <dbReference type="ARBA" id="ARBA00008872"/>
    </source>
</evidence>
<protein>
    <recommendedName>
        <fullName evidence="6">ornithine decarboxylase</fullName>
        <ecNumber evidence="6">4.1.1.17</ecNumber>
    </recommendedName>
</protein>
<dbReference type="PRINTS" id="PR01182">
    <property type="entry name" value="ORNDCRBXLASE"/>
</dbReference>
<dbReference type="PANTHER" id="PTHR11482:SF6">
    <property type="entry name" value="ORNITHINE DECARBOXYLASE 1-RELATED"/>
    <property type="match status" value="1"/>
</dbReference>
<dbReference type="eggNOG" id="COG0019">
    <property type="taxonomic scope" value="Bacteria"/>
</dbReference>
<dbReference type="CDD" id="cd00622">
    <property type="entry name" value="PLPDE_III_ODC"/>
    <property type="match status" value="1"/>
</dbReference>
<comment type="pathway">
    <text evidence="5">Amine and polyamine biosynthesis; putrescine biosynthesis via L-ornithine pathway; putrescine from L-ornithine: step 1/1.</text>
</comment>
<dbReference type="Pfam" id="PF02784">
    <property type="entry name" value="Orn_Arg_deC_N"/>
    <property type="match status" value="1"/>
</dbReference>
<keyword evidence="4 10" id="KW-0456">Lyase</keyword>
<dbReference type="InterPro" id="IPR022644">
    <property type="entry name" value="De-COase2_N"/>
</dbReference>
<evidence type="ECO:0000256" key="1">
    <source>
        <dbReference type="ARBA" id="ARBA00001933"/>
    </source>
</evidence>
<dbReference type="Gene3D" id="2.40.37.10">
    <property type="entry name" value="Lyase, Ornithine Decarboxylase, Chain A, domain 1"/>
    <property type="match status" value="1"/>
</dbReference>
<comment type="cofactor">
    <cofactor evidence="1 8">
        <name>pyridoxal 5'-phosphate</name>
        <dbReference type="ChEBI" id="CHEBI:597326"/>
    </cofactor>
</comment>
<dbReference type="PRINTS" id="PR01179">
    <property type="entry name" value="ODADCRBXLASE"/>
</dbReference>
<proteinExistence type="inferred from homology"/>
<dbReference type="EMBL" id="CP001634">
    <property type="protein sequence ID" value="ACR80274.1"/>
    <property type="molecule type" value="Genomic_DNA"/>
</dbReference>
<dbReference type="Proteomes" id="UP000002382">
    <property type="component" value="Chromosome"/>
</dbReference>
<organism evidence="10 11">
    <name type="scientific">Kosmotoga olearia (strain ATCC BAA-1733 / DSM 21960 / TBF 19.5.1)</name>
    <dbReference type="NCBI Taxonomy" id="521045"/>
    <lineage>
        <taxon>Bacteria</taxon>
        <taxon>Thermotogati</taxon>
        <taxon>Thermotogota</taxon>
        <taxon>Thermotogae</taxon>
        <taxon>Kosmotogales</taxon>
        <taxon>Kosmotogaceae</taxon>
        <taxon>Kosmotoga</taxon>
    </lineage>
</organism>
<evidence type="ECO:0000259" key="9">
    <source>
        <dbReference type="Pfam" id="PF02784"/>
    </source>
</evidence>
<evidence type="ECO:0000256" key="5">
    <source>
        <dbReference type="ARBA" id="ARBA00034115"/>
    </source>
</evidence>
<feature type="active site" description="Proton donor" evidence="8">
    <location>
        <position position="321"/>
    </location>
</feature>
<feature type="modified residue" description="N6-(pyridoxal phosphate)lysine" evidence="8">
    <location>
        <position position="47"/>
    </location>
</feature>
<dbReference type="RefSeq" id="WP_015868919.1">
    <property type="nucleotide sequence ID" value="NC_012785.1"/>
</dbReference>
<comment type="catalytic activity">
    <reaction evidence="7">
        <text>L-ornithine + H(+) = putrescine + CO2</text>
        <dbReference type="Rhea" id="RHEA:22964"/>
        <dbReference type="ChEBI" id="CHEBI:15378"/>
        <dbReference type="ChEBI" id="CHEBI:16526"/>
        <dbReference type="ChEBI" id="CHEBI:46911"/>
        <dbReference type="ChEBI" id="CHEBI:326268"/>
        <dbReference type="EC" id="4.1.1.17"/>
    </reaction>
</comment>
<dbReference type="InterPro" id="IPR029066">
    <property type="entry name" value="PLP-binding_barrel"/>
</dbReference>
<evidence type="ECO:0000313" key="10">
    <source>
        <dbReference type="EMBL" id="ACR80274.1"/>
    </source>
</evidence>
<name>C5CF05_KOSOT</name>
<evidence type="ECO:0000256" key="8">
    <source>
        <dbReference type="PIRSR" id="PIRSR600183-50"/>
    </source>
</evidence>
<dbReference type="InterPro" id="IPR000183">
    <property type="entry name" value="Orn/DAP/Arg_de-COase"/>
</dbReference>
<dbReference type="HOGENOM" id="CLU_026444_1_3_0"/>
<dbReference type="GO" id="GO:0033387">
    <property type="term" value="P:putrescine biosynthetic process from arginine, via ornithine"/>
    <property type="evidence" value="ECO:0007669"/>
    <property type="project" value="TreeGrafter"/>
</dbReference>
<evidence type="ECO:0000256" key="7">
    <source>
        <dbReference type="ARBA" id="ARBA00049127"/>
    </source>
</evidence>
<dbReference type="Gene3D" id="3.20.20.10">
    <property type="entry name" value="Alanine racemase"/>
    <property type="match status" value="1"/>
</dbReference>
<reference evidence="10 11" key="1">
    <citation type="submission" date="2009-06" db="EMBL/GenBank/DDBJ databases">
        <title>Complete sequence of Thermotogales bacterium TBF 19.5.1.</title>
        <authorList>
            <consortium name="US DOE Joint Genome Institute"/>
            <person name="Lucas S."/>
            <person name="Copeland A."/>
            <person name="Lapidus A."/>
            <person name="Glavina del Rio T."/>
            <person name="Tice H."/>
            <person name="Bruce D."/>
            <person name="Goodwin L."/>
            <person name="Pitluck S."/>
            <person name="Chertkov O."/>
            <person name="Brettin T."/>
            <person name="Detter J.C."/>
            <person name="Han C."/>
            <person name="Schmutz J."/>
            <person name="Larimer F."/>
            <person name="Land M."/>
            <person name="Hauser L."/>
            <person name="Kyrpides N."/>
            <person name="Ovchinnikova G."/>
            <person name="Noll K."/>
        </authorList>
    </citation>
    <scope>NUCLEOTIDE SEQUENCE [LARGE SCALE GENOMIC DNA]</scope>
    <source>
        <strain evidence="11">ATCC BAA-1733 / DSM 21960 / TBF 19.5.1</strain>
    </source>
</reference>
<evidence type="ECO:0000313" key="11">
    <source>
        <dbReference type="Proteomes" id="UP000002382"/>
    </source>
</evidence>
<dbReference type="PANTHER" id="PTHR11482">
    <property type="entry name" value="ARGININE/DIAMINOPIMELATE/ORNITHINE DECARBOXYLASE"/>
    <property type="match status" value="1"/>
</dbReference>
<dbReference type="SUPFAM" id="SSF51419">
    <property type="entry name" value="PLP-binding barrel"/>
    <property type="match status" value="1"/>
</dbReference>
<sequence length="386" mass="43274">MELTNEIRQISRVLQTPFLVMDLKYVEKNYYDLVRNIKDVRVFYAVKANSHPRIISLLRDLGSSFDVASRGEIEKLLSLDVPAEKLSFGNTIKKVEDIAYAHSVGIEYFAVDSEMEVEKIAAHAPGSKVYGRIATSGADSDWPLSRKFGTDVEHVISILEYASRLGLDAYGVSFHVGSQNYSVKNWETAIQDASKVFKALRAKGVNLRMLNLGGGIPVKHVREIPSIEEIAACINASIEKYLGFVPNLEVFIEPGRSMVGDAGIMVTSVILKSKKGNEDWLYIDAGVFHGLTETIENFRYEVITDVEDNNLKTFHLAGPSCDSVDTIYDDIKLPRSISYGDILYFLNAGAYTTEYGTHFNGIEPPRIYFVDELVEFTEKRVKKEEL</sequence>
<dbReference type="KEGG" id="kol:Kole_1584"/>
<dbReference type="SUPFAM" id="SSF50621">
    <property type="entry name" value="Alanine racemase C-terminal domain-like"/>
    <property type="match status" value="1"/>
</dbReference>
<accession>C5CF05</accession>
<dbReference type="InterPro" id="IPR022653">
    <property type="entry name" value="De-COase2_pyr-phos_BS"/>
</dbReference>
<dbReference type="GO" id="GO:0005737">
    <property type="term" value="C:cytoplasm"/>
    <property type="evidence" value="ECO:0007669"/>
    <property type="project" value="TreeGrafter"/>
</dbReference>